<dbReference type="STRING" id="1122133.SAMN02745157_4339"/>
<evidence type="ECO:0000313" key="4">
    <source>
        <dbReference type="Proteomes" id="UP000184485"/>
    </source>
</evidence>
<name>A0A1M5KAX8_9HYPH</name>
<dbReference type="PANTHER" id="PTHR14969:SF13">
    <property type="entry name" value="AT30094P"/>
    <property type="match status" value="1"/>
</dbReference>
<keyword evidence="1" id="KW-1133">Transmembrane helix</keyword>
<feature type="transmembrane region" description="Helical" evidence="1">
    <location>
        <begin position="46"/>
        <end position="64"/>
    </location>
</feature>
<proteinExistence type="predicted"/>
<feature type="transmembrane region" description="Helical" evidence="1">
    <location>
        <begin position="226"/>
        <end position="245"/>
    </location>
</feature>
<dbReference type="PANTHER" id="PTHR14969">
    <property type="entry name" value="SPHINGOSINE-1-PHOSPHATE PHOSPHOHYDROLASE"/>
    <property type="match status" value="1"/>
</dbReference>
<reference evidence="3 4" key="1">
    <citation type="submission" date="2016-11" db="EMBL/GenBank/DDBJ databases">
        <authorList>
            <person name="Jaros S."/>
            <person name="Januszkiewicz K."/>
            <person name="Wedrychowicz H."/>
        </authorList>
    </citation>
    <scope>NUCLEOTIDE SEQUENCE [LARGE SCALE GENOMIC DNA]</scope>
    <source>
        <strain evidence="3 4">DSM 19436</strain>
    </source>
</reference>
<evidence type="ECO:0000259" key="2">
    <source>
        <dbReference type="SMART" id="SM00014"/>
    </source>
</evidence>
<keyword evidence="4" id="KW-1185">Reference proteome</keyword>
<evidence type="ECO:0000256" key="1">
    <source>
        <dbReference type="SAM" id="Phobius"/>
    </source>
</evidence>
<feature type="domain" description="Phosphatidic acid phosphatase type 2/haloperoxidase" evidence="2">
    <location>
        <begin position="130"/>
        <end position="241"/>
    </location>
</feature>
<protein>
    <submittedName>
        <fullName evidence="3">PAP2 superfamily protein</fullName>
    </submittedName>
</protein>
<organism evidence="3 4">
    <name type="scientific">Kaistia soli DSM 19436</name>
    <dbReference type="NCBI Taxonomy" id="1122133"/>
    <lineage>
        <taxon>Bacteria</taxon>
        <taxon>Pseudomonadati</taxon>
        <taxon>Pseudomonadota</taxon>
        <taxon>Alphaproteobacteria</taxon>
        <taxon>Hyphomicrobiales</taxon>
        <taxon>Kaistiaceae</taxon>
        <taxon>Kaistia</taxon>
    </lineage>
</organism>
<accession>A0A1M5KAX8</accession>
<gene>
    <name evidence="3" type="ORF">SAMN02745157_4339</name>
</gene>
<dbReference type="InterPro" id="IPR036938">
    <property type="entry name" value="PAP2/HPO_sf"/>
</dbReference>
<feature type="transmembrane region" description="Helical" evidence="1">
    <location>
        <begin position="202"/>
        <end position="220"/>
    </location>
</feature>
<dbReference type="AlphaFoldDB" id="A0A1M5KAX8"/>
<keyword evidence="1" id="KW-0812">Transmembrane</keyword>
<dbReference type="InterPro" id="IPR000326">
    <property type="entry name" value="PAP2/HPO"/>
</dbReference>
<dbReference type="SMART" id="SM00014">
    <property type="entry name" value="acidPPc"/>
    <property type="match status" value="1"/>
</dbReference>
<evidence type="ECO:0000313" key="3">
    <source>
        <dbReference type="EMBL" id="SHG49952.1"/>
    </source>
</evidence>
<dbReference type="SUPFAM" id="SSF48317">
    <property type="entry name" value="Acid phosphatase/Vanadium-dependent haloperoxidase"/>
    <property type="match status" value="1"/>
</dbReference>
<feature type="transmembrane region" description="Helical" evidence="1">
    <location>
        <begin position="120"/>
        <end position="146"/>
    </location>
</feature>
<dbReference type="Proteomes" id="UP000184485">
    <property type="component" value="Unassembled WGS sequence"/>
</dbReference>
<dbReference type="Gene3D" id="1.20.144.10">
    <property type="entry name" value="Phosphatidic acid phosphatase type 2/haloperoxidase"/>
    <property type="match status" value="1"/>
</dbReference>
<dbReference type="Pfam" id="PF01569">
    <property type="entry name" value="PAP2"/>
    <property type="match status" value="1"/>
</dbReference>
<keyword evidence="1" id="KW-0472">Membrane</keyword>
<dbReference type="OrthoDB" id="9780507at2"/>
<feature type="transmembrane region" description="Helical" evidence="1">
    <location>
        <begin position="94"/>
        <end position="114"/>
    </location>
</feature>
<sequence length="316" mass="34170">MKLDRHGRLAALKQRFVDNVISIRGRAMRVTLRSHVEPPRLRLGEWAAIALAAAVTVLVIGVAFDRISIFRARELPGVVVDVFRIISDAGKSQWELYPAGILVLLLLGCSWSAAPRFARVFWAEVGALSAFVFASIGGIGLLVNIVKQPIGRGRPPTFDMFGPFSFQPLHFAYEFQSFPSGHSATGGALIALGFLVFTRWRIGLLLFGLAIGASRVAVAAHYPSDVAAGLVVGFAFTMWLSAVFARYGWAFHRGATGTIRARSGAIRRVCRSPARIVIVLASLVDALVGRPVFIPALASIGDGSYGRTFPRIGRVE</sequence>
<dbReference type="RefSeq" id="WP_073057329.1">
    <property type="nucleotide sequence ID" value="NZ_FQUP01000005.1"/>
</dbReference>
<dbReference type="EMBL" id="FQUP01000005">
    <property type="protein sequence ID" value="SHG49952.1"/>
    <property type="molecule type" value="Genomic_DNA"/>
</dbReference>